<dbReference type="RefSeq" id="WP_380225186.1">
    <property type="nucleotide sequence ID" value="NZ_JBHSOF010000010.1"/>
</dbReference>
<feature type="compositionally biased region" description="Low complexity" evidence="1">
    <location>
        <begin position="75"/>
        <end position="96"/>
    </location>
</feature>
<evidence type="ECO:0000256" key="1">
    <source>
        <dbReference type="SAM" id="MobiDB-lite"/>
    </source>
</evidence>
<feature type="compositionally biased region" description="Low complexity" evidence="1">
    <location>
        <begin position="163"/>
        <end position="181"/>
    </location>
</feature>
<feature type="region of interest" description="Disordered" evidence="1">
    <location>
        <begin position="131"/>
        <end position="199"/>
    </location>
</feature>
<gene>
    <name evidence="3" type="ORF">ACFP3U_11105</name>
</gene>
<organism evidence="3 4">
    <name type="scientific">Kitasatospora misakiensis</name>
    <dbReference type="NCBI Taxonomy" id="67330"/>
    <lineage>
        <taxon>Bacteria</taxon>
        <taxon>Bacillati</taxon>
        <taxon>Actinomycetota</taxon>
        <taxon>Actinomycetes</taxon>
        <taxon>Kitasatosporales</taxon>
        <taxon>Streptomycetaceae</taxon>
        <taxon>Kitasatospora</taxon>
    </lineage>
</organism>
<feature type="region of interest" description="Disordered" evidence="1">
    <location>
        <begin position="222"/>
        <end position="278"/>
    </location>
</feature>
<dbReference type="PANTHER" id="PTHR38589:SF1">
    <property type="entry name" value="BLR0621 PROTEIN"/>
    <property type="match status" value="1"/>
</dbReference>
<sequence length="475" mass="50402">MSGYRRTSPYPSYEPVYEQVYEQGHEASRQPYGGDQADDQWHGQQDRQPYEQQYEQQYRQPQQWPDGQPHPQPYAQPAQPYGAPYGPPAGAYGDQAGAWHAEPYQAPYEASYGEQDHSVYGYRSLAEHDVYDRPFQDSPAEPAWEPEPRPAAGPAQPVVPRQATASPAPASEAAAPGSRAAARGRRRKPPKKRTGRAVTAGTALLLAAAAGWYTVGQDDAKTGVTTAAGPEGVAAPDHAAARPGADQPSPTAAPAAQAADARQDETPAADRSEARADGSVAAIPGLGASFAGRIPAETTQVVLASGEGKDTNRATVTLWTRTAEGRWLAGESWQGHNAFKGWTTDHNEGDLRSPIGVFSLTDAGGRKADPGSRLPYDKDSSFVVSGTGFAGEQLAGSFDYVVAINYNRVPGNSPLDRRRPNGSTKGGGIWIHVDHGGPTHGCVSIPEDKMAQLIRTLDPAAHPVIVMGDTGSLAA</sequence>
<name>A0ABW0X130_9ACTN</name>
<dbReference type="InterPro" id="IPR005490">
    <property type="entry name" value="LD_TPept_cat_dom"/>
</dbReference>
<comment type="caution">
    <text evidence="3">The sequence shown here is derived from an EMBL/GenBank/DDBJ whole genome shotgun (WGS) entry which is preliminary data.</text>
</comment>
<accession>A0ABW0X130</accession>
<dbReference type="Proteomes" id="UP001595975">
    <property type="component" value="Unassembled WGS sequence"/>
</dbReference>
<feature type="compositionally biased region" description="Low complexity" evidence="1">
    <location>
        <begin position="234"/>
        <end position="260"/>
    </location>
</feature>
<protein>
    <submittedName>
        <fullName evidence="3">L,D-transpeptidase family protein</fullName>
    </submittedName>
</protein>
<proteinExistence type="predicted"/>
<dbReference type="PANTHER" id="PTHR38589">
    <property type="entry name" value="BLR0621 PROTEIN"/>
    <property type="match status" value="1"/>
</dbReference>
<dbReference type="CDD" id="cd16913">
    <property type="entry name" value="YkuD_like"/>
    <property type="match status" value="1"/>
</dbReference>
<dbReference type="Pfam" id="PF03734">
    <property type="entry name" value="YkuD"/>
    <property type="match status" value="1"/>
</dbReference>
<dbReference type="EMBL" id="JBHSOF010000010">
    <property type="protein sequence ID" value="MFC5663527.1"/>
    <property type="molecule type" value="Genomic_DNA"/>
</dbReference>
<feature type="compositionally biased region" description="Basic residues" evidence="1">
    <location>
        <begin position="182"/>
        <end position="195"/>
    </location>
</feature>
<evidence type="ECO:0000313" key="3">
    <source>
        <dbReference type="EMBL" id="MFC5663527.1"/>
    </source>
</evidence>
<reference evidence="4" key="1">
    <citation type="journal article" date="2019" name="Int. J. Syst. Evol. Microbiol.">
        <title>The Global Catalogue of Microorganisms (GCM) 10K type strain sequencing project: providing services to taxonomists for standard genome sequencing and annotation.</title>
        <authorList>
            <consortium name="The Broad Institute Genomics Platform"/>
            <consortium name="The Broad Institute Genome Sequencing Center for Infectious Disease"/>
            <person name="Wu L."/>
            <person name="Ma J."/>
        </authorList>
    </citation>
    <scope>NUCLEOTIDE SEQUENCE [LARGE SCALE GENOMIC DNA]</scope>
    <source>
        <strain evidence="4">CGMCC 4.1437</strain>
    </source>
</reference>
<keyword evidence="4" id="KW-1185">Reference proteome</keyword>
<feature type="compositionally biased region" description="Basic and acidic residues" evidence="1">
    <location>
        <begin position="261"/>
        <end position="276"/>
    </location>
</feature>
<feature type="domain" description="L,D-TPase catalytic" evidence="2">
    <location>
        <begin position="348"/>
        <end position="466"/>
    </location>
</feature>
<feature type="compositionally biased region" description="Basic and acidic residues" evidence="1">
    <location>
        <begin position="39"/>
        <end position="49"/>
    </location>
</feature>
<evidence type="ECO:0000313" key="4">
    <source>
        <dbReference type="Proteomes" id="UP001595975"/>
    </source>
</evidence>
<feature type="compositionally biased region" description="Low complexity" evidence="1">
    <location>
        <begin position="50"/>
        <end position="67"/>
    </location>
</feature>
<evidence type="ECO:0000259" key="2">
    <source>
        <dbReference type="Pfam" id="PF03734"/>
    </source>
</evidence>
<feature type="region of interest" description="Disordered" evidence="1">
    <location>
        <begin position="1"/>
        <end position="96"/>
    </location>
</feature>